<dbReference type="EMBL" id="CP014796">
    <property type="protein sequence ID" value="APX21727.1"/>
    <property type="molecule type" value="Genomic_DNA"/>
</dbReference>
<organism evidence="1 2">
    <name type="scientific">Salipiger profundus</name>
    <dbReference type="NCBI Taxonomy" id="1229727"/>
    <lineage>
        <taxon>Bacteria</taxon>
        <taxon>Pseudomonadati</taxon>
        <taxon>Pseudomonadota</taxon>
        <taxon>Alphaproteobacteria</taxon>
        <taxon>Rhodobacterales</taxon>
        <taxon>Roseobacteraceae</taxon>
        <taxon>Salipiger</taxon>
    </lineage>
</organism>
<name>A0A1U7D0P5_9RHOB</name>
<dbReference type="Proteomes" id="UP000186559">
    <property type="component" value="Chromosome"/>
</dbReference>
<gene>
    <name evidence="1" type="ORF">Ga0080559_TMP931</name>
</gene>
<evidence type="ECO:0000313" key="2">
    <source>
        <dbReference type="Proteomes" id="UP000186559"/>
    </source>
</evidence>
<protein>
    <submittedName>
        <fullName evidence="1">Uncharacterized protein</fullName>
    </submittedName>
</protein>
<dbReference type="AlphaFoldDB" id="A0A1U7D0P5"/>
<dbReference type="RefSeq" id="WP_128549231.1">
    <property type="nucleotide sequence ID" value="NZ_BMEW01000002.1"/>
</dbReference>
<reference evidence="1 2" key="1">
    <citation type="submission" date="2016-03" db="EMBL/GenBank/DDBJ databases">
        <title>Deep-sea bacteria in the southern Pacific.</title>
        <authorList>
            <person name="Tang K."/>
        </authorList>
    </citation>
    <scope>NUCLEOTIDE SEQUENCE [LARGE SCALE GENOMIC DNA]</scope>
    <source>
        <strain evidence="1 2">JLT2016</strain>
    </source>
</reference>
<evidence type="ECO:0000313" key="1">
    <source>
        <dbReference type="EMBL" id="APX21727.1"/>
    </source>
</evidence>
<proteinExistence type="predicted"/>
<dbReference type="KEGG" id="tpro:Ga0080559_TMP931"/>
<keyword evidence="2" id="KW-1185">Reference proteome</keyword>
<accession>A0A1U7D0P5</accession>
<dbReference type="STRING" id="1229727.Ga0080559_TMP931"/>
<sequence>MPNKYVLPEEAAFLTNPEAAAADRVTRQDYWFHAKQRQGHPIRTDAGNRLHDLEARLSDRPTLVHVVTEGDPDPMPPAPAVSVMSEVEAGRQRAQPAIFSAVARAMGRTGGDAA</sequence>